<keyword evidence="2" id="KW-0479">Metal-binding</keyword>
<dbReference type="Gene3D" id="2.60.120.10">
    <property type="entry name" value="Jelly Rolls"/>
    <property type="match status" value="2"/>
</dbReference>
<dbReference type="AlphaFoldDB" id="A0A4V3AUR3"/>
<dbReference type="GO" id="GO:0046872">
    <property type="term" value="F:metal ion binding"/>
    <property type="evidence" value="ECO:0007669"/>
    <property type="project" value="UniProtKB-KW"/>
</dbReference>
<feature type="binding site" evidence="2">
    <location>
        <position position="101"/>
    </location>
    <ligand>
        <name>Fe cation</name>
        <dbReference type="ChEBI" id="CHEBI:24875"/>
    </ligand>
</feature>
<evidence type="ECO:0000256" key="3">
    <source>
        <dbReference type="RuleBase" id="RU003457"/>
    </source>
</evidence>
<feature type="binding site" evidence="2">
    <location>
        <position position="57"/>
    </location>
    <ligand>
        <name>Fe cation</name>
        <dbReference type="ChEBI" id="CHEBI:24875"/>
    </ligand>
</feature>
<protein>
    <submittedName>
        <fullName evidence="6">Pirin family protein</fullName>
    </submittedName>
</protein>
<name>A0A4V3AUR3_9BURK</name>
<dbReference type="SUPFAM" id="SSF51182">
    <property type="entry name" value="RmlC-like cupins"/>
    <property type="match status" value="1"/>
</dbReference>
<dbReference type="CDD" id="cd02909">
    <property type="entry name" value="cupin_pirin_N"/>
    <property type="match status" value="1"/>
</dbReference>
<dbReference type="Pfam" id="PF05726">
    <property type="entry name" value="Pirin_C"/>
    <property type="match status" value="1"/>
</dbReference>
<organism evidence="6 7">
    <name type="scientific">Sapientia aquatica</name>
    <dbReference type="NCBI Taxonomy" id="1549640"/>
    <lineage>
        <taxon>Bacteria</taxon>
        <taxon>Pseudomonadati</taxon>
        <taxon>Pseudomonadota</taxon>
        <taxon>Betaproteobacteria</taxon>
        <taxon>Burkholderiales</taxon>
        <taxon>Oxalobacteraceae</taxon>
        <taxon>Sapientia</taxon>
    </lineage>
</organism>
<feature type="binding site" evidence="2">
    <location>
        <position position="55"/>
    </location>
    <ligand>
        <name>Fe cation</name>
        <dbReference type="ChEBI" id="CHEBI:24875"/>
    </ligand>
</feature>
<dbReference type="RefSeq" id="WP_133328217.1">
    <property type="nucleotide sequence ID" value="NZ_SMYL01000004.1"/>
</dbReference>
<proteinExistence type="inferred from homology"/>
<accession>A0A4V3AUR3</accession>
<dbReference type="InterPro" id="IPR012093">
    <property type="entry name" value="Pirin"/>
</dbReference>
<evidence type="ECO:0000256" key="2">
    <source>
        <dbReference type="PIRSR" id="PIRSR006232-1"/>
    </source>
</evidence>
<keyword evidence="2" id="KW-0408">Iron</keyword>
<feature type="domain" description="Pirin C-terminal" evidence="5">
    <location>
        <begin position="179"/>
        <end position="272"/>
    </location>
</feature>
<evidence type="ECO:0000256" key="1">
    <source>
        <dbReference type="ARBA" id="ARBA00008416"/>
    </source>
</evidence>
<dbReference type="PANTHER" id="PTHR13903">
    <property type="entry name" value="PIRIN-RELATED"/>
    <property type="match status" value="1"/>
</dbReference>
<feature type="binding site" evidence="2">
    <location>
        <position position="99"/>
    </location>
    <ligand>
        <name>Fe cation</name>
        <dbReference type="ChEBI" id="CHEBI:24875"/>
    </ligand>
</feature>
<evidence type="ECO:0000313" key="6">
    <source>
        <dbReference type="EMBL" id="TDK66030.1"/>
    </source>
</evidence>
<dbReference type="EMBL" id="SMYL01000004">
    <property type="protein sequence ID" value="TDK66030.1"/>
    <property type="molecule type" value="Genomic_DNA"/>
</dbReference>
<dbReference type="Pfam" id="PF02678">
    <property type="entry name" value="Pirin"/>
    <property type="match status" value="1"/>
</dbReference>
<dbReference type="OrthoDB" id="321327at2"/>
<dbReference type="PIRSF" id="PIRSF006232">
    <property type="entry name" value="Pirin"/>
    <property type="match status" value="1"/>
</dbReference>
<reference evidence="6 7" key="1">
    <citation type="submission" date="2019-03" db="EMBL/GenBank/DDBJ databases">
        <title>Sapientia aquatica gen. nov., sp. nov., isolated from a crater lake.</title>
        <authorList>
            <person name="Felfoldi T."/>
            <person name="Szabo A."/>
            <person name="Toth E."/>
            <person name="Schumann P."/>
            <person name="Keki Z."/>
            <person name="Marialigeti K."/>
            <person name="Mathe I."/>
        </authorList>
    </citation>
    <scope>NUCLEOTIDE SEQUENCE [LARGE SCALE GENOMIC DNA]</scope>
    <source>
        <strain evidence="6 7">SA-152</strain>
    </source>
</reference>
<gene>
    <name evidence="6" type="ORF">E2I14_10585</name>
</gene>
<evidence type="ECO:0000313" key="7">
    <source>
        <dbReference type="Proteomes" id="UP000294829"/>
    </source>
</evidence>
<sequence length="287" mass="30928">MTLKIAARNANIAAGLTVHRILPERRKRLLGPFCFLDHMGPAIAQPDQDADVRAHPHIGLSTLTYLFNGRMVHRDSLGNEVLIGPGDVNWMTAGNGIAHSERTHPDDKSVARMLEGLQFWVALPDGQEDITPSFQHYAAADIPTSDTINATITVVAGSAFGLTSPVVTTSPLVLAIIDAKQDFALNFSYPGFELALYVALGQASHADESLVTNELLVFDDGNIGAVTVQAGSRLVLFGGQPLASPRLIWWNLVASSNDRIEAAKLAWKSGTFPMVPGESDFIPLPER</sequence>
<dbReference type="InterPro" id="IPR014710">
    <property type="entry name" value="RmlC-like_jellyroll"/>
</dbReference>
<dbReference type="Proteomes" id="UP000294829">
    <property type="component" value="Unassembled WGS sequence"/>
</dbReference>
<evidence type="ECO:0000259" key="4">
    <source>
        <dbReference type="Pfam" id="PF02678"/>
    </source>
</evidence>
<feature type="domain" description="Pirin N-terminal" evidence="4">
    <location>
        <begin position="19"/>
        <end position="121"/>
    </location>
</feature>
<dbReference type="InterPro" id="IPR011051">
    <property type="entry name" value="RmlC_Cupin_sf"/>
</dbReference>
<evidence type="ECO:0000259" key="5">
    <source>
        <dbReference type="Pfam" id="PF05726"/>
    </source>
</evidence>
<comment type="similarity">
    <text evidence="1 3">Belongs to the pirin family.</text>
</comment>
<dbReference type="InterPro" id="IPR008778">
    <property type="entry name" value="Pirin_C_dom"/>
</dbReference>
<dbReference type="PANTHER" id="PTHR13903:SF8">
    <property type="entry name" value="PIRIN"/>
    <property type="match status" value="1"/>
</dbReference>
<comment type="cofactor">
    <cofactor evidence="2">
        <name>Fe cation</name>
        <dbReference type="ChEBI" id="CHEBI:24875"/>
    </cofactor>
    <text evidence="2">Binds 1 Fe cation per subunit.</text>
</comment>
<comment type="caution">
    <text evidence="6">The sequence shown here is derived from an EMBL/GenBank/DDBJ whole genome shotgun (WGS) entry which is preliminary data.</text>
</comment>
<dbReference type="InterPro" id="IPR003829">
    <property type="entry name" value="Pirin_N_dom"/>
</dbReference>
<keyword evidence="7" id="KW-1185">Reference proteome</keyword>